<dbReference type="AlphaFoldDB" id="A0A1G5SDW0"/>
<evidence type="ECO:0000256" key="1">
    <source>
        <dbReference type="SAM" id="MobiDB-lite"/>
    </source>
</evidence>
<gene>
    <name evidence="2" type="ORF">NSMM_330060</name>
</gene>
<reference evidence="2 3" key="1">
    <citation type="submission" date="2016-10" db="EMBL/GenBank/DDBJ databases">
        <authorList>
            <person name="de Groot N.N."/>
        </authorList>
    </citation>
    <scope>NUCLEOTIDE SEQUENCE [LARGE SCALE GENOMIC DNA]</scope>
    <source>
        <strain evidence="2">1</strain>
    </source>
</reference>
<dbReference type="OrthoDB" id="9154965at2"/>
<evidence type="ECO:0000313" key="2">
    <source>
        <dbReference type="EMBL" id="SCZ85040.1"/>
    </source>
</evidence>
<keyword evidence="3" id="KW-1185">Reference proteome</keyword>
<proteinExistence type="predicted"/>
<evidence type="ECO:0000313" key="3">
    <source>
        <dbReference type="Proteomes" id="UP000198729"/>
    </source>
</evidence>
<name>A0A1G5SDW0_9PROT</name>
<dbReference type="Proteomes" id="UP000198729">
    <property type="component" value="Unassembled WGS sequence"/>
</dbReference>
<protein>
    <submittedName>
        <fullName evidence="2">Uncharacterized protein</fullName>
    </submittedName>
</protein>
<dbReference type="EMBL" id="FMWO01000040">
    <property type="protein sequence ID" value="SCZ85040.1"/>
    <property type="molecule type" value="Genomic_DNA"/>
</dbReference>
<sequence>MSNSKIRGKPDVSNFQKNRNPDNFLKGGQEGSEGKFEVYEKKQKNSATIQKLFRFPPELATALRDDSADRSRIENRRVTETEILIEILTSHYKTRK</sequence>
<feature type="region of interest" description="Disordered" evidence="1">
    <location>
        <begin position="1"/>
        <end position="32"/>
    </location>
</feature>
<dbReference type="RefSeq" id="WP_090284985.1">
    <property type="nucleotide sequence ID" value="NZ_FMWO01000040.1"/>
</dbReference>
<accession>A0A1G5SDW0</accession>
<organism evidence="2 3">
    <name type="scientific">Nitrosomonas mobilis</name>
    <dbReference type="NCBI Taxonomy" id="51642"/>
    <lineage>
        <taxon>Bacteria</taxon>
        <taxon>Pseudomonadati</taxon>
        <taxon>Pseudomonadota</taxon>
        <taxon>Betaproteobacteria</taxon>
        <taxon>Nitrosomonadales</taxon>
        <taxon>Nitrosomonadaceae</taxon>
        <taxon>Nitrosomonas</taxon>
    </lineage>
</organism>